<protein>
    <submittedName>
        <fullName evidence="1">Uncharacterized protein</fullName>
    </submittedName>
</protein>
<organism evidence="1 2">
    <name type="scientific">Hemibagrus guttatus</name>
    <dbReference type="NCBI Taxonomy" id="175788"/>
    <lineage>
        <taxon>Eukaryota</taxon>
        <taxon>Metazoa</taxon>
        <taxon>Chordata</taxon>
        <taxon>Craniata</taxon>
        <taxon>Vertebrata</taxon>
        <taxon>Euteleostomi</taxon>
        <taxon>Actinopterygii</taxon>
        <taxon>Neopterygii</taxon>
        <taxon>Teleostei</taxon>
        <taxon>Ostariophysi</taxon>
        <taxon>Siluriformes</taxon>
        <taxon>Bagridae</taxon>
        <taxon>Hemibagrus</taxon>
    </lineage>
</organism>
<comment type="caution">
    <text evidence="1">The sequence shown here is derived from an EMBL/GenBank/DDBJ whole genome shotgun (WGS) entry which is preliminary data.</text>
</comment>
<proteinExistence type="predicted"/>
<accession>A0AAE0UQR0</accession>
<dbReference type="AlphaFoldDB" id="A0AAE0UQR0"/>
<sequence>MWCSCSIIQYNVVWCSIMQYNVVWCSIV</sequence>
<evidence type="ECO:0000313" key="2">
    <source>
        <dbReference type="Proteomes" id="UP001274896"/>
    </source>
</evidence>
<gene>
    <name evidence="1" type="ORF">QTP70_026026</name>
</gene>
<reference evidence="1" key="1">
    <citation type="submission" date="2023-06" db="EMBL/GenBank/DDBJ databases">
        <title>Male Hemibagrus guttatus genome.</title>
        <authorList>
            <person name="Bian C."/>
        </authorList>
    </citation>
    <scope>NUCLEOTIDE SEQUENCE</scope>
    <source>
        <strain evidence="1">Male_cb2023</strain>
        <tissue evidence="1">Muscle</tissue>
    </source>
</reference>
<name>A0AAE0UQR0_9TELE</name>
<dbReference type="EMBL" id="JAUCMX010000022">
    <property type="protein sequence ID" value="KAK3513602.1"/>
    <property type="molecule type" value="Genomic_DNA"/>
</dbReference>
<dbReference type="Proteomes" id="UP001274896">
    <property type="component" value="Unassembled WGS sequence"/>
</dbReference>
<evidence type="ECO:0000313" key="1">
    <source>
        <dbReference type="EMBL" id="KAK3513602.1"/>
    </source>
</evidence>
<keyword evidence="2" id="KW-1185">Reference proteome</keyword>